<sequence>MFRNDGWHRHIEKAGLIPTLVGADLHLLSDDDKSTLKFLVLVVPRKSDRAALAMELFFRSLTSHTYDASLDQVTFSDWNLVVNVASLRASGTVVLEKPTRVFSRDQPLTLTVLSYEAEAQLRDMRPGFFGGLCRGLPRSTNDIQDVFSAMLKGGGGKTIYQKFERPGCPPVQEIMATYLGEEIGPWRFATNHCDVDNCQD</sequence>
<evidence type="ECO:0000313" key="2">
    <source>
        <dbReference type="Proteomes" id="UP000777438"/>
    </source>
</evidence>
<accession>A0A9P8VX08</accession>
<dbReference type="EMBL" id="JAGPYM010000032">
    <property type="protein sequence ID" value="KAH6876885.1"/>
    <property type="molecule type" value="Genomic_DNA"/>
</dbReference>
<dbReference type="AlphaFoldDB" id="A0A9P8VX08"/>
<proteinExistence type="predicted"/>
<organism evidence="1 2">
    <name type="scientific">Thelonectria olida</name>
    <dbReference type="NCBI Taxonomy" id="1576542"/>
    <lineage>
        <taxon>Eukaryota</taxon>
        <taxon>Fungi</taxon>
        <taxon>Dikarya</taxon>
        <taxon>Ascomycota</taxon>
        <taxon>Pezizomycotina</taxon>
        <taxon>Sordariomycetes</taxon>
        <taxon>Hypocreomycetidae</taxon>
        <taxon>Hypocreales</taxon>
        <taxon>Nectriaceae</taxon>
        <taxon>Thelonectria</taxon>
    </lineage>
</organism>
<name>A0A9P8VX08_9HYPO</name>
<protein>
    <submittedName>
        <fullName evidence="1">Uncharacterized protein</fullName>
    </submittedName>
</protein>
<reference evidence="1 2" key="1">
    <citation type="journal article" date="2021" name="Nat. Commun.">
        <title>Genetic determinants of endophytism in the Arabidopsis root mycobiome.</title>
        <authorList>
            <person name="Mesny F."/>
            <person name="Miyauchi S."/>
            <person name="Thiergart T."/>
            <person name="Pickel B."/>
            <person name="Atanasova L."/>
            <person name="Karlsson M."/>
            <person name="Huettel B."/>
            <person name="Barry K.W."/>
            <person name="Haridas S."/>
            <person name="Chen C."/>
            <person name="Bauer D."/>
            <person name="Andreopoulos W."/>
            <person name="Pangilinan J."/>
            <person name="LaButti K."/>
            <person name="Riley R."/>
            <person name="Lipzen A."/>
            <person name="Clum A."/>
            <person name="Drula E."/>
            <person name="Henrissat B."/>
            <person name="Kohler A."/>
            <person name="Grigoriev I.V."/>
            <person name="Martin F.M."/>
            <person name="Hacquard S."/>
        </authorList>
    </citation>
    <scope>NUCLEOTIDE SEQUENCE [LARGE SCALE GENOMIC DNA]</scope>
    <source>
        <strain evidence="1 2">MPI-CAGE-CH-0241</strain>
    </source>
</reference>
<dbReference type="OrthoDB" id="5111573at2759"/>
<keyword evidence="2" id="KW-1185">Reference proteome</keyword>
<dbReference type="Proteomes" id="UP000777438">
    <property type="component" value="Unassembled WGS sequence"/>
</dbReference>
<comment type="caution">
    <text evidence="1">The sequence shown here is derived from an EMBL/GenBank/DDBJ whole genome shotgun (WGS) entry which is preliminary data.</text>
</comment>
<gene>
    <name evidence="1" type="ORF">B0T10DRAFT_566632</name>
</gene>
<evidence type="ECO:0000313" key="1">
    <source>
        <dbReference type="EMBL" id="KAH6876885.1"/>
    </source>
</evidence>